<dbReference type="RefSeq" id="WP_273908652.1">
    <property type="nucleotide sequence ID" value="NZ_JAMDGX010000001.1"/>
</dbReference>
<organism evidence="1 2">
    <name type="scientific">Pseudomonas fontis</name>
    <dbReference type="NCBI Taxonomy" id="2942633"/>
    <lineage>
        <taxon>Bacteria</taxon>
        <taxon>Pseudomonadati</taxon>
        <taxon>Pseudomonadota</taxon>
        <taxon>Gammaproteobacteria</taxon>
        <taxon>Pseudomonadales</taxon>
        <taxon>Pseudomonadaceae</taxon>
        <taxon>Pseudomonas</taxon>
    </lineage>
</organism>
<proteinExistence type="predicted"/>
<dbReference type="Proteomes" id="UP001148203">
    <property type="component" value="Unassembled WGS sequence"/>
</dbReference>
<sequence>MTDILQLSPGILSPVGDFSRHNVQTHGGASHLWQAFYAQALAEQQAVEGDKAEALPTLQSMDVATAEPVAGGQALAQIHSQRLCDVHETQVAPPEPLFLPIAEFEMELLDKPAPPFSAVELIEQQRQLDISNSWVRPVVMSQGHPLPEPGPAGQAYPLHLPIAEFEMDLLDKAPEPIDQATLVKQQKALEFDLQWARPVVLNNVRIAA</sequence>
<keyword evidence="2" id="KW-1185">Reference proteome</keyword>
<name>A0ABT5NPU3_9PSED</name>
<gene>
    <name evidence="1" type="ORF">M5G11_06480</name>
</gene>
<evidence type="ECO:0000313" key="2">
    <source>
        <dbReference type="Proteomes" id="UP001148203"/>
    </source>
</evidence>
<accession>A0ABT5NPU3</accession>
<protein>
    <submittedName>
        <fullName evidence="1">Energy transducer TonB</fullName>
    </submittedName>
</protein>
<comment type="caution">
    <text evidence="1">The sequence shown here is derived from an EMBL/GenBank/DDBJ whole genome shotgun (WGS) entry which is preliminary data.</text>
</comment>
<evidence type="ECO:0000313" key="1">
    <source>
        <dbReference type="EMBL" id="MDD0990183.1"/>
    </source>
</evidence>
<reference evidence="1 2" key="1">
    <citation type="submission" date="2022-05" db="EMBL/GenBank/DDBJ databases">
        <title>Novel Pseudomonas spp. Isolated from a Rainbow Trout Aquaculture Facility.</title>
        <authorList>
            <person name="Testerman T."/>
            <person name="Graf J."/>
        </authorList>
    </citation>
    <scope>NUCLEOTIDE SEQUENCE [LARGE SCALE GENOMIC DNA]</scope>
    <source>
        <strain evidence="1 2">ID681</strain>
    </source>
</reference>
<dbReference type="EMBL" id="JAMDGY010000016">
    <property type="protein sequence ID" value="MDD0990183.1"/>
    <property type="molecule type" value="Genomic_DNA"/>
</dbReference>